<evidence type="ECO:0000313" key="2">
    <source>
        <dbReference type="EnsemblMetazoa" id="ISCW005979-PA"/>
    </source>
</evidence>
<proteinExistence type="predicted"/>
<dbReference type="PaxDb" id="6945-B7PMZ8"/>
<reference evidence="1 3" key="1">
    <citation type="submission" date="2008-03" db="EMBL/GenBank/DDBJ databases">
        <title>Annotation of Ixodes scapularis.</title>
        <authorList>
            <consortium name="Ixodes scapularis Genome Project Consortium"/>
            <person name="Caler E."/>
            <person name="Hannick L.I."/>
            <person name="Bidwell S."/>
            <person name="Joardar V."/>
            <person name="Thiagarajan M."/>
            <person name="Amedeo P."/>
            <person name="Galinsky K.J."/>
            <person name="Schobel S."/>
            <person name="Inman J."/>
            <person name="Hostetler J."/>
            <person name="Miller J."/>
            <person name="Hammond M."/>
            <person name="Megy K."/>
            <person name="Lawson D."/>
            <person name="Kodira C."/>
            <person name="Sutton G."/>
            <person name="Meyer J."/>
            <person name="Hill C.A."/>
            <person name="Birren B."/>
            <person name="Nene V."/>
            <person name="Collins F."/>
            <person name="Alarcon-Chaidez F."/>
            <person name="Wikel S."/>
            <person name="Strausberg R."/>
        </authorList>
    </citation>
    <scope>NUCLEOTIDE SEQUENCE [LARGE SCALE GENOMIC DNA]</scope>
    <source>
        <strain evidence="3">Wikel</strain>
        <strain evidence="1">Wikel colony</strain>
    </source>
</reference>
<evidence type="ECO:0000313" key="3">
    <source>
        <dbReference type="Proteomes" id="UP000001555"/>
    </source>
</evidence>
<gene>
    <name evidence="1" type="ORF">IscW_ISCW005979</name>
</gene>
<name>B7PMZ8_IXOSC</name>
<dbReference type="Proteomes" id="UP000001555">
    <property type="component" value="Unassembled WGS sequence"/>
</dbReference>
<dbReference type="AlphaFoldDB" id="B7PMZ8"/>
<protein>
    <submittedName>
        <fullName evidence="1 2">Uncharacterized protein</fullName>
    </submittedName>
</protein>
<keyword evidence="3" id="KW-1185">Reference proteome</keyword>
<dbReference type="EMBL" id="ABJB010862424">
    <property type="status" value="NOT_ANNOTATED_CDS"/>
    <property type="molecule type" value="Genomic_DNA"/>
</dbReference>
<dbReference type="HOGENOM" id="CLU_1116793_0_0_1"/>
<reference evidence="2" key="2">
    <citation type="submission" date="2020-05" db="UniProtKB">
        <authorList>
            <consortium name="EnsemblMetazoa"/>
        </authorList>
    </citation>
    <scope>IDENTIFICATION</scope>
    <source>
        <strain evidence="2">wikel</strain>
    </source>
</reference>
<evidence type="ECO:0000313" key="1">
    <source>
        <dbReference type="EMBL" id="EEC07970.1"/>
    </source>
</evidence>
<dbReference type="VEuPathDB" id="VectorBase:ISCW005979"/>
<accession>B7PMZ8</accession>
<dbReference type="VEuPathDB" id="VectorBase:ISCI005979"/>
<organism>
    <name type="scientific">Ixodes scapularis</name>
    <name type="common">Black-legged tick</name>
    <name type="synonym">Deer tick</name>
    <dbReference type="NCBI Taxonomy" id="6945"/>
    <lineage>
        <taxon>Eukaryota</taxon>
        <taxon>Metazoa</taxon>
        <taxon>Ecdysozoa</taxon>
        <taxon>Arthropoda</taxon>
        <taxon>Chelicerata</taxon>
        <taxon>Arachnida</taxon>
        <taxon>Acari</taxon>
        <taxon>Parasitiformes</taxon>
        <taxon>Ixodida</taxon>
        <taxon>Ixodoidea</taxon>
        <taxon>Ixodidae</taxon>
        <taxon>Ixodinae</taxon>
        <taxon>Ixodes</taxon>
    </lineage>
</organism>
<dbReference type="EMBL" id="DS749713">
    <property type="protein sequence ID" value="EEC07970.1"/>
    <property type="molecule type" value="Genomic_DNA"/>
</dbReference>
<dbReference type="InParanoid" id="B7PMZ8"/>
<dbReference type="EnsemblMetazoa" id="ISCW005979-RA">
    <property type="protein sequence ID" value="ISCW005979-PA"/>
    <property type="gene ID" value="ISCW005979"/>
</dbReference>
<sequence>MVDAHATLVLPHADNRRRGSSIWSLIGRFNSRTQGSNGGLRHLRHQAQIAFFLDHCHDGFAVRLITTTDGLHANFAGVSYLAWNVHRLLARCRHRGTHTWRDHSYSRNSKNNHGLNTAASSVQHAAFLEDFRLTRLHLLCPVPARKPDPGFAGGLAGFLTLPPSATVPEYSVQPNHEFACDSWVKAPPSPSADVPKCLDRETRPTERMNRIPKFRLPPGYNRRNTFSDVVRSSGGIDDHYGTHDELPLM</sequence>